<evidence type="ECO:0000313" key="3">
    <source>
        <dbReference type="EnsemblFungi" id="PTTG_08664-t43_1-p1"/>
    </source>
</evidence>
<reference evidence="2" key="2">
    <citation type="submission" date="2016-05" db="EMBL/GenBank/DDBJ databases">
        <title>Comparative analysis highlights variable genome content of wheat rusts and divergence of the mating loci.</title>
        <authorList>
            <person name="Cuomo C.A."/>
            <person name="Bakkeren G."/>
            <person name="Szabo L."/>
            <person name="Khalil H."/>
            <person name="Joly D."/>
            <person name="Goldberg J."/>
            <person name="Young S."/>
            <person name="Zeng Q."/>
            <person name="Fellers J."/>
        </authorList>
    </citation>
    <scope>NUCLEOTIDE SEQUENCE [LARGE SCALE GENOMIC DNA]</scope>
    <source>
        <strain evidence="2">1-1 BBBD Race 1</strain>
    </source>
</reference>
<dbReference type="Proteomes" id="UP000005240">
    <property type="component" value="Unassembled WGS sequence"/>
</dbReference>
<dbReference type="AlphaFoldDB" id="A0A180H1I6"/>
<evidence type="ECO:0000313" key="2">
    <source>
        <dbReference type="EMBL" id="OAV98897.1"/>
    </source>
</evidence>
<evidence type="ECO:0000313" key="4">
    <source>
        <dbReference type="Proteomes" id="UP000005240"/>
    </source>
</evidence>
<evidence type="ECO:0000256" key="1">
    <source>
        <dbReference type="SAM" id="MobiDB-lite"/>
    </source>
</evidence>
<protein>
    <submittedName>
        <fullName evidence="2 3">Uncharacterized protein</fullName>
    </submittedName>
</protein>
<keyword evidence="4" id="KW-1185">Reference proteome</keyword>
<sequence>MPLNINELLQGDFGKNSYLLGSHEEPPSPTGNQNDSDEYEPTNPTDLFNFNRNSTRDVDMAAPSASCNPTDTIQQVCTQLQAELNLDPNHLKIALIASKYVTNKCDMAIIFANGAYHQIGAIGASHSERPAAHEYDQTFKEFVRNTARMLLLKPTLEAYSNNPNKNGAFPKTLYFLSLQATDQQPSKWKEDHLAPPHIQETPTGLSDYRDAMGDLLKY</sequence>
<gene>
    <name evidence="2" type="ORF">PTTG_08664</name>
</gene>
<proteinExistence type="predicted"/>
<dbReference type="EnsemblFungi" id="PTTG_08664-t43_1">
    <property type="protein sequence ID" value="PTTG_08664-t43_1-p1"/>
    <property type="gene ID" value="PTTG_08664"/>
</dbReference>
<reference evidence="3" key="4">
    <citation type="submission" date="2025-05" db="UniProtKB">
        <authorList>
            <consortium name="EnsemblFungi"/>
        </authorList>
    </citation>
    <scope>IDENTIFICATION</scope>
    <source>
        <strain evidence="3">isolate 1-1 / race 1 (BBBD)</strain>
    </source>
</reference>
<accession>A0A180H1I6</accession>
<dbReference type="VEuPathDB" id="FungiDB:PTTG_08664"/>
<feature type="region of interest" description="Disordered" evidence="1">
    <location>
        <begin position="16"/>
        <end position="46"/>
    </location>
</feature>
<organism evidence="2">
    <name type="scientific">Puccinia triticina (isolate 1-1 / race 1 (BBBD))</name>
    <name type="common">Brown leaf rust fungus</name>
    <dbReference type="NCBI Taxonomy" id="630390"/>
    <lineage>
        <taxon>Eukaryota</taxon>
        <taxon>Fungi</taxon>
        <taxon>Dikarya</taxon>
        <taxon>Basidiomycota</taxon>
        <taxon>Pucciniomycotina</taxon>
        <taxon>Pucciniomycetes</taxon>
        <taxon>Pucciniales</taxon>
        <taxon>Pucciniaceae</taxon>
        <taxon>Puccinia</taxon>
    </lineage>
</organism>
<reference evidence="2" key="1">
    <citation type="submission" date="2009-11" db="EMBL/GenBank/DDBJ databases">
        <authorList>
            <consortium name="The Broad Institute Genome Sequencing Platform"/>
            <person name="Ward D."/>
            <person name="Feldgarden M."/>
            <person name="Earl A."/>
            <person name="Young S.K."/>
            <person name="Zeng Q."/>
            <person name="Koehrsen M."/>
            <person name="Alvarado L."/>
            <person name="Berlin A."/>
            <person name="Bochicchio J."/>
            <person name="Borenstein D."/>
            <person name="Chapman S.B."/>
            <person name="Chen Z."/>
            <person name="Engels R."/>
            <person name="Freedman E."/>
            <person name="Gellesch M."/>
            <person name="Goldberg J."/>
            <person name="Griggs A."/>
            <person name="Gujja S."/>
            <person name="Heilman E."/>
            <person name="Heiman D."/>
            <person name="Hepburn T."/>
            <person name="Howarth C."/>
            <person name="Jen D."/>
            <person name="Larson L."/>
            <person name="Lewis B."/>
            <person name="Mehta T."/>
            <person name="Park D."/>
            <person name="Pearson M."/>
            <person name="Roberts A."/>
            <person name="Saif S."/>
            <person name="Shea T."/>
            <person name="Shenoy N."/>
            <person name="Sisk P."/>
            <person name="Stolte C."/>
            <person name="Sykes S."/>
            <person name="Thomson T."/>
            <person name="Walk T."/>
            <person name="White J."/>
            <person name="Yandava C."/>
            <person name="Izard J."/>
            <person name="Baranova O.V."/>
            <person name="Blanton J.M."/>
            <person name="Tanner A.C."/>
            <person name="Dewhirst F.E."/>
            <person name="Haas B."/>
            <person name="Nusbaum C."/>
            <person name="Birren B."/>
        </authorList>
    </citation>
    <scope>NUCLEOTIDE SEQUENCE [LARGE SCALE GENOMIC DNA]</scope>
    <source>
        <strain evidence="2">1-1 BBBD Race 1</strain>
    </source>
</reference>
<name>A0A180H1I6_PUCT1</name>
<reference evidence="3 4" key="3">
    <citation type="journal article" date="2017" name="G3 (Bethesda)">
        <title>Comparative analysis highlights variable genome content of wheat rusts and divergence of the mating loci.</title>
        <authorList>
            <person name="Cuomo C.A."/>
            <person name="Bakkeren G."/>
            <person name="Khalil H.B."/>
            <person name="Panwar V."/>
            <person name="Joly D."/>
            <person name="Linning R."/>
            <person name="Sakthikumar S."/>
            <person name="Song X."/>
            <person name="Adiconis X."/>
            <person name="Fan L."/>
            <person name="Goldberg J.M."/>
            <person name="Levin J.Z."/>
            <person name="Young S."/>
            <person name="Zeng Q."/>
            <person name="Anikster Y."/>
            <person name="Bruce M."/>
            <person name="Wang M."/>
            <person name="Yin C."/>
            <person name="McCallum B."/>
            <person name="Szabo L.J."/>
            <person name="Hulbert S."/>
            <person name="Chen X."/>
            <person name="Fellers J.P."/>
        </authorList>
    </citation>
    <scope>NUCLEOTIDE SEQUENCE</scope>
    <source>
        <strain evidence="3">isolate 1-1 / race 1 (BBBD)</strain>
        <strain evidence="4">Isolate 1-1 / race 1 (BBBD)</strain>
    </source>
</reference>
<dbReference type="EMBL" id="ADAS02000005">
    <property type="protein sequence ID" value="OAV98897.1"/>
    <property type="molecule type" value="Genomic_DNA"/>
</dbReference>